<dbReference type="EMBL" id="CP043869">
    <property type="protein sequence ID" value="QEQ97945.1"/>
    <property type="molecule type" value="Genomic_DNA"/>
</dbReference>
<dbReference type="PANTHER" id="PTHR43051">
    <property type="entry name" value="POLYNUCLEOTIDE ADENYLYLTRANSFERASE FAMILY PROTEIN"/>
    <property type="match status" value="1"/>
</dbReference>
<evidence type="ECO:0000256" key="7">
    <source>
        <dbReference type="HAMAP-Rule" id="MF_00957"/>
    </source>
</evidence>
<dbReference type="GO" id="GO:1990817">
    <property type="term" value="F:poly(A) RNA polymerase activity"/>
    <property type="evidence" value="ECO:0007669"/>
    <property type="project" value="UniProtKB-UniRule"/>
</dbReference>
<dbReference type="SUPFAM" id="SSF81891">
    <property type="entry name" value="Poly A polymerase C-terminal region-like"/>
    <property type="match status" value="1"/>
</dbReference>
<dbReference type="Gene3D" id="1.10.3090.10">
    <property type="entry name" value="cca-adding enzyme, domain 2"/>
    <property type="match status" value="1"/>
</dbReference>
<keyword evidence="3 7" id="KW-0547">Nucleotide-binding</keyword>
<dbReference type="InterPro" id="IPR032828">
    <property type="entry name" value="PolyA_RNA-bd"/>
</dbReference>
<dbReference type="HAMAP" id="MF_00957">
    <property type="entry name" value="PolyA_pol"/>
    <property type="match status" value="1"/>
</dbReference>
<dbReference type="Pfam" id="PF12626">
    <property type="entry name" value="PolyA_pol_arg_C"/>
    <property type="match status" value="1"/>
</dbReference>
<dbReference type="GO" id="GO:0006397">
    <property type="term" value="P:mRNA processing"/>
    <property type="evidence" value="ECO:0007669"/>
    <property type="project" value="UniProtKB-KW"/>
</dbReference>
<keyword evidence="14" id="KW-1185">Reference proteome</keyword>
<dbReference type="EC" id="2.7.7.19" evidence="7"/>
<dbReference type="GO" id="GO:0005524">
    <property type="term" value="F:ATP binding"/>
    <property type="evidence" value="ECO:0007669"/>
    <property type="project" value="UniProtKB-UniRule"/>
</dbReference>
<evidence type="ECO:0000313" key="13">
    <source>
        <dbReference type="EMBL" id="QEQ97945.1"/>
    </source>
</evidence>
<dbReference type="GO" id="GO:0003723">
    <property type="term" value="F:RNA binding"/>
    <property type="evidence" value="ECO:0007669"/>
    <property type="project" value="UniProtKB-UniRule"/>
</dbReference>
<feature type="region of interest" description="Disordered" evidence="9">
    <location>
        <begin position="438"/>
        <end position="470"/>
    </location>
</feature>
<keyword evidence="4 7" id="KW-0067">ATP-binding</keyword>
<dbReference type="PANTHER" id="PTHR43051:SF1">
    <property type="entry name" value="POLYNUCLEOTIDE ADENYLYLTRANSFERASE FAMILY PROTEIN"/>
    <property type="match status" value="1"/>
</dbReference>
<dbReference type="NCBIfam" id="TIGR01942">
    <property type="entry name" value="pcnB"/>
    <property type="match status" value="1"/>
</dbReference>
<evidence type="ECO:0000259" key="10">
    <source>
        <dbReference type="Pfam" id="PF01743"/>
    </source>
</evidence>
<dbReference type="Pfam" id="PF12627">
    <property type="entry name" value="PolyA_pol_RNAbd"/>
    <property type="match status" value="1"/>
</dbReference>
<dbReference type="SUPFAM" id="SSF81301">
    <property type="entry name" value="Nucleotidyltransferase"/>
    <property type="match status" value="1"/>
</dbReference>
<comment type="similarity">
    <text evidence="7 8">Belongs to the tRNA nucleotidyltransferase/poly(A) polymerase family.</text>
</comment>
<gene>
    <name evidence="7 13" type="primary">pcnB</name>
    <name evidence="13" type="ORF">F0U83_15165</name>
</gene>
<dbReference type="KEGG" id="ncu:F0U83_15165"/>
<dbReference type="CDD" id="cd05398">
    <property type="entry name" value="NT_ClassII-CCAase"/>
    <property type="match status" value="1"/>
</dbReference>
<keyword evidence="13" id="KW-0548">Nucleotidyltransferase</keyword>
<dbReference type="RefSeq" id="WP_138989077.1">
    <property type="nucleotide sequence ID" value="NZ_CP043869.1"/>
</dbReference>
<dbReference type="Pfam" id="PF01743">
    <property type="entry name" value="PolyA_pol"/>
    <property type="match status" value="1"/>
</dbReference>
<protein>
    <recommendedName>
        <fullName evidence="7">Poly(A) polymerase I</fullName>
        <shortName evidence="7">PAP I</shortName>
        <ecNumber evidence="7">2.7.7.19</ecNumber>
    </recommendedName>
</protein>
<keyword evidence="6 7" id="KW-0804">Transcription</keyword>
<evidence type="ECO:0000256" key="8">
    <source>
        <dbReference type="RuleBase" id="RU003953"/>
    </source>
</evidence>
<dbReference type="OrthoDB" id="9805698at2"/>
<dbReference type="InterPro" id="IPR043519">
    <property type="entry name" value="NT_sf"/>
</dbReference>
<keyword evidence="5 7" id="KW-0694">RNA-binding</keyword>
<dbReference type="InterPro" id="IPR025866">
    <property type="entry name" value="PolyA_pol_arg_C_dom"/>
</dbReference>
<dbReference type="FunFam" id="3.30.460.10:FF:000035">
    <property type="entry name" value="Poly(A) polymerase I"/>
    <property type="match status" value="1"/>
</dbReference>
<feature type="domain" description="tRNA nucleotidyltransferase/poly(A) polymerase RNA and SrmB- binding" evidence="12">
    <location>
        <begin position="227"/>
        <end position="287"/>
    </location>
</feature>
<evidence type="ECO:0000256" key="6">
    <source>
        <dbReference type="ARBA" id="ARBA00023163"/>
    </source>
</evidence>
<proteinExistence type="inferred from homology"/>
<feature type="active site" evidence="7">
    <location>
        <position position="90"/>
    </location>
</feature>
<evidence type="ECO:0000256" key="5">
    <source>
        <dbReference type="ARBA" id="ARBA00022884"/>
    </source>
</evidence>
<dbReference type="GO" id="GO:0043633">
    <property type="term" value="P:polyadenylation-dependent RNA catabolic process"/>
    <property type="evidence" value="ECO:0007669"/>
    <property type="project" value="InterPro"/>
</dbReference>
<reference evidence="13 14" key="1">
    <citation type="journal article" date="2019" name="Biochem. Eng. J.">
        <title>Metabolic engineering of the marine bacteria Neptunomonas concharum for the production of acetoin and meso-2,3-butanediol from acetate.</title>
        <authorList>
            <person name="Li W."/>
            <person name="Pu N."/>
            <person name="Liu C.-X."/>
            <person name="Yuan Q.-P."/>
            <person name="Li Z.-J."/>
        </authorList>
    </citation>
    <scope>NUCLEOTIDE SEQUENCE [LARGE SCALE GENOMIC DNA]</scope>
    <source>
        <strain evidence="13 14">JCM17730</strain>
    </source>
</reference>
<feature type="domain" description="Poly A polymerase head" evidence="10">
    <location>
        <begin position="71"/>
        <end position="200"/>
    </location>
</feature>
<keyword evidence="1 7" id="KW-0507">mRNA processing</keyword>
<evidence type="ECO:0000256" key="4">
    <source>
        <dbReference type="ARBA" id="ARBA00022840"/>
    </source>
</evidence>
<name>A0A5P1RFA9_9GAMM</name>
<feature type="active site" evidence="7">
    <location>
        <position position="88"/>
    </location>
</feature>
<feature type="domain" description="Polymerase A arginine-rich C-terminal" evidence="11">
    <location>
        <begin position="346"/>
        <end position="462"/>
    </location>
</feature>
<dbReference type="InterPro" id="IPR010206">
    <property type="entry name" value="PolA_pol_I"/>
</dbReference>
<evidence type="ECO:0000313" key="14">
    <source>
        <dbReference type="Proteomes" id="UP000324760"/>
    </source>
</evidence>
<dbReference type="InterPro" id="IPR002646">
    <property type="entry name" value="PolA_pol_head_dom"/>
</dbReference>
<dbReference type="Proteomes" id="UP000324760">
    <property type="component" value="Chromosome"/>
</dbReference>
<comment type="function">
    <text evidence="7">Adds poly(A) tail to the 3' end of many RNAs, which usually targets these RNAs for decay. Plays a significant role in the global control of gene expression, through influencing the rate of transcript degradation, and in the general RNA quality control.</text>
</comment>
<organism evidence="13 14">
    <name type="scientific">Neptunomonas concharum</name>
    <dbReference type="NCBI Taxonomy" id="1031538"/>
    <lineage>
        <taxon>Bacteria</taxon>
        <taxon>Pseudomonadati</taxon>
        <taxon>Pseudomonadota</taxon>
        <taxon>Gammaproteobacteria</taxon>
        <taxon>Oceanospirillales</taxon>
        <taxon>Oceanospirillaceae</taxon>
        <taxon>Neptunomonas</taxon>
    </lineage>
</organism>
<dbReference type="AlphaFoldDB" id="A0A5P1RFA9"/>
<evidence type="ECO:0000259" key="12">
    <source>
        <dbReference type="Pfam" id="PF12627"/>
    </source>
</evidence>
<feature type="active site" evidence="7">
    <location>
        <position position="169"/>
    </location>
</feature>
<sequence>MPNRLIKKVVSLFRSESKHDSAKPAVIQSQAEAIKGPLIITEDKHNIPRKYLDDNAAKVVYRLTDAGHQGYLVGGCIRDLLLKKRPKDFDVATSAHPEEAHELFKRSRLIGRRFKLLHVRFGREIIEVATFRAGHDSQENETHGKQADSGLILRDNVYGTIEEDALRRDFTINALYYSVTDHSIYDFTNGYQDIGDRMIRMIGDPDSRYREDPVRMLRAIRFAAKLDFQIEKHTAAPIKPLAHLLQDIAPARLFDEVLKLLQSGHGVESLRLLREYNLLQQVLPLTNDVLNDENSLAEPLVIQGLKNTDRRINQRKSVTPAFLFATLLWHPLQRRIAEISEQNSRMPQLAILHAAANDVIGQQIRRTAIPKRFSGPVREIWELQLRLPKRFGNRAQQTLEQPRFRAAYDLLLLREQSGEQLDNLGQWWTDYQSADAQQRQAMVDQLPTKSKSSSPKPRRRRRAKNDPRNS</sequence>
<evidence type="ECO:0000256" key="3">
    <source>
        <dbReference type="ARBA" id="ARBA00022741"/>
    </source>
</evidence>
<keyword evidence="2 7" id="KW-0808">Transferase</keyword>
<evidence type="ECO:0000256" key="9">
    <source>
        <dbReference type="SAM" id="MobiDB-lite"/>
    </source>
</evidence>
<accession>A0A5P1RFA9</accession>
<evidence type="ECO:0000256" key="1">
    <source>
        <dbReference type="ARBA" id="ARBA00022664"/>
    </source>
</evidence>
<comment type="catalytic activity">
    <reaction evidence="7">
        <text>RNA(n) + ATP = RNA(n)-3'-adenine ribonucleotide + diphosphate</text>
        <dbReference type="Rhea" id="RHEA:11332"/>
        <dbReference type="Rhea" id="RHEA-COMP:14527"/>
        <dbReference type="Rhea" id="RHEA-COMP:17347"/>
        <dbReference type="ChEBI" id="CHEBI:30616"/>
        <dbReference type="ChEBI" id="CHEBI:33019"/>
        <dbReference type="ChEBI" id="CHEBI:140395"/>
        <dbReference type="ChEBI" id="CHEBI:173115"/>
        <dbReference type="EC" id="2.7.7.19"/>
    </reaction>
</comment>
<dbReference type="InterPro" id="IPR052191">
    <property type="entry name" value="tRNA_ntf/polyA_polymerase_I"/>
</dbReference>
<dbReference type="Gene3D" id="3.30.460.10">
    <property type="entry name" value="Beta Polymerase, domain 2"/>
    <property type="match status" value="1"/>
</dbReference>
<evidence type="ECO:0000259" key="11">
    <source>
        <dbReference type="Pfam" id="PF12626"/>
    </source>
</evidence>
<evidence type="ECO:0000256" key="2">
    <source>
        <dbReference type="ARBA" id="ARBA00022679"/>
    </source>
</evidence>